<feature type="region of interest" description="Disordered" evidence="1">
    <location>
        <begin position="202"/>
        <end position="536"/>
    </location>
</feature>
<reference evidence="3" key="2">
    <citation type="submission" date="2015-01" db="EMBL/GenBank/DDBJ databases">
        <title>Evolutionary Origins and Diversification of the Mycorrhizal Mutualists.</title>
        <authorList>
            <consortium name="DOE Joint Genome Institute"/>
            <consortium name="Mycorrhizal Genomics Consortium"/>
            <person name="Kohler A."/>
            <person name="Kuo A."/>
            <person name="Nagy L.G."/>
            <person name="Floudas D."/>
            <person name="Copeland A."/>
            <person name="Barry K.W."/>
            <person name="Cichocki N."/>
            <person name="Veneault-Fourrey C."/>
            <person name="LaButti K."/>
            <person name="Lindquist E.A."/>
            <person name="Lipzen A."/>
            <person name="Lundell T."/>
            <person name="Morin E."/>
            <person name="Murat C."/>
            <person name="Riley R."/>
            <person name="Ohm R."/>
            <person name="Sun H."/>
            <person name="Tunlid A."/>
            <person name="Henrissat B."/>
            <person name="Grigoriev I.V."/>
            <person name="Hibbett D.S."/>
            <person name="Martin F."/>
        </authorList>
    </citation>
    <scope>NUCLEOTIDE SEQUENCE [LARGE SCALE GENOMIC DNA]</scope>
    <source>
        <strain evidence="3">MUT 4182</strain>
    </source>
</reference>
<evidence type="ECO:0000313" key="3">
    <source>
        <dbReference type="Proteomes" id="UP000054248"/>
    </source>
</evidence>
<feature type="compositionally biased region" description="Pro residues" evidence="1">
    <location>
        <begin position="242"/>
        <end position="253"/>
    </location>
</feature>
<evidence type="ECO:0008006" key="4">
    <source>
        <dbReference type="Google" id="ProtNLM"/>
    </source>
</evidence>
<gene>
    <name evidence="2" type="ORF">M407DRAFT_244750</name>
</gene>
<dbReference type="OrthoDB" id="5572844at2759"/>
<feature type="region of interest" description="Disordered" evidence="1">
    <location>
        <begin position="94"/>
        <end position="143"/>
    </location>
</feature>
<dbReference type="PANTHER" id="PTHR28027:SF1">
    <property type="entry name" value="CAMP INDEPENDENT REGULATORY PROTEIN (AFU_ORTHOLOGUE AFUA_3G09640)"/>
    <property type="match status" value="1"/>
</dbReference>
<dbReference type="Pfam" id="PF09729">
    <property type="entry name" value="Gti1_Pac2"/>
    <property type="match status" value="1"/>
</dbReference>
<dbReference type="EMBL" id="KN823083">
    <property type="protein sequence ID" value="KIO23500.1"/>
    <property type="molecule type" value="Genomic_DNA"/>
</dbReference>
<feature type="compositionally biased region" description="Polar residues" evidence="1">
    <location>
        <begin position="471"/>
        <end position="480"/>
    </location>
</feature>
<organism evidence="2 3">
    <name type="scientific">Tulasnella calospora MUT 4182</name>
    <dbReference type="NCBI Taxonomy" id="1051891"/>
    <lineage>
        <taxon>Eukaryota</taxon>
        <taxon>Fungi</taxon>
        <taxon>Dikarya</taxon>
        <taxon>Basidiomycota</taxon>
        <taxon>Agaricomycotina</taxon>
        <taxon>Agaricomycetes</taxon>
        <taxon>Cantharellales</taxon>
        <taxon>Tulasnellaceae</taxon>
        <taxon>Tulasnella</taxon>
    </lineage>
</organism>
<feature type="compositionally biased region" description="Basic and acidic residues" evidence="1">
    <location>
        <begin position="94"/>
        <end position="104"/>
    </location>
</feature>
<evidence type="ECO:0000256" key="1">
    <source>
        <dbReference type="SAM" id="MobiDB-lite"/>
    </source>
</evidence>
<dbReference type="InterPro" id="IPR018608">
    <property type="entry name" value="Gti1/Pac2"/>
</dbReference>
<feature type="compositionally biased region" description="Low complexity" evidence="1">
    <location>
        <begin position="113"/>
        <end position="126"/>
    </location>
</feature>
<feature type="compositionally biased region" description="Pro residues" evidence="1">
    <location>
        <begin position="262"/>
        <end position="287"/>
    </location>
</feature>
<protein>
    <recommendedName>
        <fullName evidence="4">cAMP-independent regulatory protein pac2</fullName>
    </recommendedName>
</protein>
<feature type="compositionally biased region" description="Pro residues" evidence="1">
    <location>
        <begin position="424"/>
        <end position="440"/>
    </location>
</feature>
<feature type="compositionally biased region" description="Low complexity" evidence="1">
    <location>
        <begin position="503"/>
        <end position="517"/>
    </location>
</feature>
<reference evidence="2 3" key="1">
    <citation type="submission" date="2014-04" db="EMBL/GenBank/DDBJ databases">
        <authorList>
            <consortium name="DOE Joint Genome Institute"/>
            <person name="Kuo A."/>
            <person name="Girlanda M."/>
            <person name="Perotto S."/>
            <person name="Kohler A."/>
            <person name="Nagy L.G."/>
            <person name="Floudas D."/>
            <person name="Copeland A."/>
            <person name="Barry K.W."/>
            <person name="Cichocki N."/>
            <person name="Veneault-Fourrey C."/>
            <person name="LaButti K."/>
            <person name="Lindquist E.A."/>
            <person name="Lipzen A."/>
            <person name="Lundell T."/>
            <person name="Morin E."/>
            <person name="Murat C."/>
            <person name="Sun H."/>
            <person name="Tunlid A."/>
            <person name="Henrissat B."/>
            <person name="Grigoriev I.V."/>
            <person name="Hibbett D.S."/>
            <person name="Martin F."/>
            <person name="Nordberg H.P."/>
            <person name="Cantor M.N."/>
            <person name="Hua S.X."/>
        </authorList>
    </citation>
    <scope>NUCLEOTIDE SEQUENCE [LARGE SCALE GENOMIC DNA]</scope>
    <source>
        <strain evidence="2 3">MUT 4182</strain>
    </source>
</reference>
<feature type="compositionally biased region" description="Pro residues" evidence="1">
    <location>
        <begin position="332"/>
        <end position="346"/>
    </location>
</feature>
<evidence type="ECO:0000313" key="2">
    <source>
        <dbReference type="EMBL" id="KIO23500.1"/>
    </source>
</evidence>
<sequence length="536" mass="57563">MAATESQHGHRATHPRLHIRNAHEAHTLFEAVRLGLLPIVRRRLSPTDRELQSGEVFVWEEASYKGGLERWTDGRKWSQSRMREPFLFYEEKAMPSREEKDAKAARRARKSSDPASPTSVSAVLPSSPSPPRRQDRPTKPKGLTKQTYSAFVHTPNSPANQAPKKWHLTAYFCSTTYHELPVCADDSVLRSVTVPEGVYVTGKGLTRKNGSQRGVERKETPSSSTPAPSSLPPQAPMQQLPQHPPQGYYPPHYPHPHDAAPSYPPHPHAYPPHPQYAPHRPPPPPSETPSAPADDGASNLDSGSRSPWSSSSSAMPVTPPPQSYPAYGPSSGYPPPPNAYGPPPPHHAGGYAPPYYAAPQPHYAPPGQPHSYVYETAVPAVKGQEPVVYDATPRPASTLPPLPPRYEEPPMKTPLPPALAATTLPPPAPVSAPQSYPGPTPSSSSPSSVLPNPSYPPPPPHTPFQSHFSATPGSAGSQYSPGHAQPVGYSTSDVRGEAPPSPTGSARSAGSATAGPRYSARHSLDQRALGAFKVTL</sequence>
<proteinExistence type="predicted"/>
<dbReference type="Proteomes" id="UP000054248">
    <property type="component" value="Unassembled WGS sequence"/>
</dbReference>
<dbReference type="AlphaFoldDB" id="A0A0C3Q3W1"/>
<dbReference type="PANTHER" id="PTHR28027">
    <property type="entry name" value="TRANSCRIPTIONAL REGULATOR MIT1"/>
    <property type="match status" value="1"/>
</dbReference>
<name>A0A0C3Q3W1_9AGAM</name>
<keyword evidence="3" id="KW-1185">Reference proteome</keyword>
<feature type="compositionally biased region" description="Low complexity" evidence="1">
    <location>
        <begin position="441"/>
        <end position="452"/>
    </location>
</feature>
<feature type="compositionally biased region" description="Pro residues" evidence="1">
    <location>
        <begin position="453"/>
        <end position="462"/>
    </location>
</feature>
<feature type="compositionally biased region" description="Low complexity" evidence="1">
    <location>
        <begin position="347"/>
        <end position="361"/>
    </location>
</feature>
<accession>A0A0C3Q3W1</accession>
<dbReference type="GO" id="GO:0003677">
    <property type="term" value="F:DNA binding"/>
    <property type="evidence" value="ECO:0007669"/>
    <property type="project" value="TreeGrafter"/>
</dbReference>
<dbReference type="HOGENOM" id="CLU_028895_2_0_1"/>
<feature type="compositionally biased region" description="Low complexity" evidence="1">
    <location>
        <begin position="302"/>
        <end position="316"/>
    </location>
</feature>